<evidence type="ECO:0000313" key="1">
    <source>
        <dbReference type="EMBL" id="CAA6816933.1"/>
    </source>
</evidence>
<name>A0A6S6TME4_9BACT</name>
<proteinExistence type="predicted"/>
<organism evidence="1">
    <name type="scientific">uncultured Sulfurovum sp</name>
    <dbReference type="NCBI Taxonomy" id="269237"/>
    <lineage>
        <taxon>Bacteria</taxon>
        <taxon>Pseudomonadati</taxon>
        <taxon>Campylobacterota</taxon>
        <taxon>Epsilonproteobacteria</taxon>
        <taxon>Campylobacterales</taxon>
        <taxon>Sulfurovaceae</taxon>
        <taxon>Sulfurovum</taxon>
        <taxon>environmental samples</taxon>
    </lineage>
</organism>
<sequence length="311" mass="37469">MEYDDNKYKYLIMKWFRNARNNIKNKEILILDKRCKRILNEVKHVCREVENLSILCEKPLRDRYKGNIIFLRSNMTHDLSMFNNRSFLYVENNHKFFENMSEYIWEDEEPNYSNEFLVKEERYLYFFEKVDPLSLIEKSNVELESYIKKTKTIYTYFESYEKIEANTKYENMAEDNFESILKMDIANIVNCKILPSRLAVLVYRLSTLNINATKTEAGRYFHKKLGTKSKNYNYHSLQKTNKLQLPHLSSGSLQEFMLKYFKAYDLQSNETETKIRKEIARELKRLKKLKLNISDIAKVTKLPIKVIEKMY</sequence>
<dbReference type="AlphaFoldDB" id="A0A6S6TME4"/>
<protein>
    <submittedName>
        <fullName evidence="1">Uncharacterized protein</fullName>
    </submittedName>
</protein>
<gene>
    <name evidence="1" type="ORF">HELGO_WM15412</name>
</gene>
<dbReference type="EMBL" id="CACVAS010000097">
    <property type="protein sequence ID" value="CAA6816933.1"/>
    <property type="molecule type" value="Genomic_DNA"/>
</dbReference>
<accession>A0A6S6TME4</accession>
<reference evidence="1" key="1">
    <citation type="submission" date="2020-01" db="EMBL/GenBank/DDBJ databases">
        <authorList>
            <person name="Meier V. D."/>
            <person name="Meier V D."/>
        </authorList>
    </citation>
    <scope>NUCLEOTIDE SEQUENCE</scope>
    <source>
        <strain evidence="1">HLG_WM_MAG_01</strain>
    </source>
</reference>